<evidence type="ECO:0000256" key="5">
    <source>
        <dbReference type="ARBA" id="ARBA00023186"/>
    </source>
</evidence>
<dbReference type="InterPro" id="IPR046357">
    <property type="entry name" value="PPIase_dom_sf"/>
</dbReference>
<dbReference type="HAMAP" id="MF_01183">
    <property type="entry name" value="Chaperone_SurA"/>
    <property type="match status" value="1"/>
</dbReference>
<dbReference type="Gene3D" id="3.10.50.40">
    <property type="match status" value="2"/>
</dbReference>
<keyword evidence="3 7" id="KW-0574">Periplasm</keyword>
<dbReference type="Pfam" id="PF09312">
    <property type="entry name" value="SurA_N"/>
    <property type="match status" value="1"/>
</dbReference>
<keyword evidence="5 7" id="KW-0143">Chaperone</keyword>
<comment type="domain">
    <text evidence="7">The PPIase activity resides only in the second parvulin domain. The N-terminal region and the C-terminal tail are necessary and sufficient for the chaperone activity of SurA. The PPIase activity is dispensable for SurA to function as a chaperone. The N-terminal region and the C-terminal tail are also required for porin recognition.</text>
</comment>
<dbReference type="Proteomes" id="UP000442109">
    <property type="component" value="Unassembled WGS sequence"/>
</dbReference>
<dbReference type="GO" id="GO:0030288">
    <property type="term" value="C:outer membrane-bounded periplasmic space"/>
    <property type="evidence" value="ECO:0007669"/>
    <property type="project" value="InterPro"/>
</dbReference>
<dbReference type="RefSeq" id="WP_150097901.1">
    <property type="nucleotide sequence ID" value="NZ_WFKQ01000003.1"/>
</dbReference>
<gene>
    <name evidence="7" type="primary">surA</name>
    <name evidence="9" type="ORF">GB996_05705</name>
</gene>
<dbReference type="InterPro" id="IPR000297">
    <property type="entry name" value="PPIase_PpiC"/>
</dbReference>
<keyword evidence="10" id="KW-1185">Reference proteome</keyword>
<dbReference type="GO" id="GO:0043165">
    <property type="term" value="P:Gram-negative-bacterium-type cell outer membrane assembly"/>
    <property type="evidence" value="ECO:0007669"/>
    <property type="project" value="InterPro"/>
</dbReference>
<comment type="function">
    <text evidence="7">Chaperone involved in the correct folding and assembly of outer membrane proteins. Recognizes specific patterns of aromatic residues and the orientation of their side chains, which are found more frequently in integral outer membrane proteins. May act in both early periplasmic and late outer membrane-associated steps of protein maturation.</text>
</comment>
<dbReference type="SUPFAM" id="SSF109998">
    <property type="entry name" value="Triger factor/SurA peptide-binding domain-like"/>
    <property type="match status" value="1"/>
</dbReference>
<evidence type="ECO:0000256" key="2">
    <source>
        <dbReference type="ARBA" id="ARBA00022737"/>
    </source>
</evidence>
<evidence type="ECO:0000313" key="9">
    <source>
        <dbReference type="EMBL" id="MUG32286.1"/>
    </source>
</evidence>
<dbReference type="EC" id="5.2.1.8" evidence="7"/>
<dbReference type="GO" id="GO:0003755">
    <property type="term" value="F:peptidyl-prolyl cis-trans isomerase activity"/>
    <property type="evidence" value="ECO:0007669"/>
    <property type="project" value="UniProtKB-UniRule"/>
</dbReference>
<feature type="domain" description="PpiC" evidence="8">
    <location>
        <begin position="350"/>
        <end position="449"/>
    </location>
</feature>
<comment type="caution">
    <text evidence="9">The sequence shown here is derived from an EMBL/GenBank/DDBJ whole genome shotgun (WGS) entry which is preliminary data.</text>
</comment>
<comment type="subcellular location">
    <subcellularLocation>
        <location evidence="7">Periplasm</location>
    </subcellularLocation>
    <text evidence="7">Is capable of associating with the outer membrane.</text>
</comment>
<accession>A0A844M039</accession>
<proteinExistence type="inferred from homology"/>
<dbReference type="Pfam" id="PF13616">
    <property type="entry name" value="Rotamase_3"/>
    <property type="match status" value="1"/>
</dbReference>
<dbReference type="GO" id="GO:0042277">
    <property type="term" value="F:peptide binding"/>
    <property type="evidence" value="ECO:0007669"/>
    <property type="project" value="InterPro"/>
</dbReference>
<evidence type="ECO:0000259" key="8">
    <source>
        <dbReference type="PROSITE" id="PS50198"/>
    </source>
</evidence>
<evidence type="ECO:0000256" key="3">
    <source>
        <dbReference type="ARBA" id="ARBA00022764"/>
    </source>
</evidence>
<dbReference type="PANTHER" id="PTHR47637">
    <property type="entry name" value="CHAPERONE SURA"/>
    <property type="match status" value="1"/>
</dbReference>
<dbReference type="InterPro" id="IPR050280">
    <property type="entry name" value="OMP_Chaperone_SurA"/>
</dbReference>
<dbReference type="OrthoDB" id="14196at2"/>
<evidence type="ECO:0000256" key="1">
    <source>
        <dbReference type="ARBA" id="ARBA00022729"/>
    </source>
</evidence>
<evidence type="ECO:0000256" key="4">
    <source>
        <dbReference type="ARBA" id="ARBA00023110"/>
    </source>
</evidence>
<dbReference type="AlphaFoldDB" id="A0A844M039"/>
<dbReference type="GO" id="GO:0006457">
    <property type="term" value="P:protein folding"/>
    <property type="evidence" value="ECO:0007669"/>
    <property type="project" value="UniProtKB-UniRule"/>
</dbReference>
<dbReference type="InterPro" id="IPR023034">
    <property type="entry name" value="PPIase_SurA"/>
</dbReference>
<sequence length="494" mass="54230">MTVLTTSRLAIKNARNITATPAHSVALKKLTHTLMVSTVLGTLGTLSLSAQAADAKTDTTESNTAAIATSTASANTPVSVRESTNGMIALVNDTPILKSQLVSAMATAQARIQASGQPAPSAQRLQNDVLNSLILRQLQLDMVKRAGIRPDADVVNQSLARFAQSQGLTSLSQLQQTLDAKQPGSYASLRAQVIEEESLKALQQSQVANRVRITEQDIDAFLASPEAQRLQSAEYRTIHIRIPFSDDYNRITESEKQTALQIAQQAKNLLMNTDDAQSVLDELSAGIAKNYVAPVQGGDMGYHEASGLPTDIAKQITPLNVGQVTEPQITPEGIDVVKLVDKRNNDNMIIPQWKVRHILIKTDEQNSDALAEQKINDLYEQLRHDADFSALASTYSNDPGSAGRGGDLDWVAEGQMVPEFEEMMKRTPKGDYSIPFKSQFGWHILKVEDTREKDVSDTVKRNLAREALYQRLAPQAQEDWLQELRANAYIQIFD</sequence>
<dbReference type="PROSITE" id="PS50198">
    <property type="entry name" value="PPIC_PPIASE_2"/>
    <property type="match status" value="2"/>
</dbReference>
<feature type="domain" description="PpiC" evidence="8">
    <location>
        <begin position="232"/>
        <end position="341"/>
    </location>
</feature>
<evidence type="ECO:0000313" key="10">
    <source>
        <dbReference type="Proteomes" id="UP000442109"/>
    </source>
</evidence>
<dbReference type="EMBL" id="WFKQ01000003">
    <property type="protein sequence ID" value="MUG32286.1"/>
    <property type="molecule type" value="Genomic_DNA"/>
</dbReference>
<protein>
    <recommendedName>
        <fullName evidence="7">Chaperone SurA</fullName>
    </recommendedName>
    <alternativeName>
        <fullName evidence="7">Peptidyl-prolyl cis-trans isomerase SurA</fullName>
        <shortName evidence="7">PPIase SurA</shortName>
        <ecNumber evidence="7">5.2.1.8</ecNumber>
    </alternativeName>
    <alternativeName>
        <fullName evidence="7">Rotamase SurA</fullName>
    </alternativeName>
</protein>
<dbReference type="GO" id="GO:0050821">
    <property type="term" value="P:protein stabilization"/>
    <property type="evidence" value="ECO:0007669"/>
    <property type="project" value="InterPro"/>
</dbReference>
<name>A0A844M039_9GAMM</name>
<comment type="catalytic activity">
    <reaction evidence="7">
        <text>[protein]-peptidylproline (omega=180) = [protein]-peptidylproline (omega=0)</text>
        <dbReference type="Rhea" id="RHEA:16237"/>
        <dbReference type="Rhea" id="RHEA-COMP:10747"/>
        <dbReference type="Rhea" id="RHEA-COMP:10748"/>
        <dbReference type="ChEBI" id="CHEBI:83833"/>
        <dbReference type="ChEBI" id="CHEBI:83834"/>
        <dbReference type="EC" id="5.2.1.8"/>
    </reaction>
</comment>
<keyword evidence="1 7" id="KW-0732">Signal</keyword>
<dbReference type="SUPFAM" id="SSF54534">
    <property type="entry name" value="FKBP-like"/>
    <property type="match status" value="2"/>
</dbReference>
<dbReference type="PANTHER" id="PTHR47637:SF1">
    <property type="entry name" value="CHAPERONE SURA"/>
    <property type="match status" value="1"/>
</dbReference>
<dbReference type="InterPro" id="IPR027304">
    <property type="entry name" value="Trigger_fact/SurA_dom_sf"/>
</dbReference>
<keyword evidence="2 7" id="KW-0677">Repeat</keyword>
<dbReference type="Gene3D" id="1.10.4030.10">
    <property type="entry name" value="Porin chaperone SurA, peptide-binding domain"/>
    <property type="match status" value="1"/>
</dbReference>
<dbReference type="GO" id="GO:0051082">
    <property type="term" value="F:unfolded protein binding"/>
    <property type="evidence" value="ECO:0007669"/>
    <property type="project" value="UniProtKB-UniRule"/>
</dbReference>
<reference evidence="9 10" key="1">
    <citation type="journal article" date="2019" name="PLoS ONE">
        <title>Pup mortality in New Zealand sea lions (Phocarctos hookeri) at Enderby Island, Auckland Islands, 2013-18.</title>
        <authorList>
            <person name="Michael S.A."/>
            <person name="Hayman D.T.S."/>
            <person name="Gray R."/>
            <person name="Zhang J."/>
            <person name="Rogers L."/>
            <person name="Roe W.D."/>
        </authorList>
    </citation>
    <scope>NUCLEOTIDE SEQUENCE [LARGE SCALE GENOMIC DNA]</scope>
    <source>
        <strain evidence="9 10">SM868</strain>
    </source>
</reference>
<keyword evidence="4 7" id="KW-0697">Rotamase</keyword>
<organism evidence="9 10">
    <name type="scientific">Psychrobacter sanguinis</name>
    <dbReference type="NCBI Taxonomy" id="861445"/>
    <lineage>
        <taxon>Bacteria</taxon>
        <taxon>Pseudomonadati</taxon>
        <taxon>Pseudomonadota</taxon>
        <taxon>Gammaproteobacteria</taxon>
        <taxon>Moraxellales</taxon>
        <taxon>Moraxellaceae</taxon>
        <taxon>Psychrobacter</taxon>
    </lineage>
</organism>
<evidence type="ECO:0000256" key="6">
    <source>
        <dbReference type="ARBA" id="ARBA00023235"/>
    </source>
</evidence>
<keyword evidence="6 7" id="KW-0413">Isomerase</keyword>
<evidence type="ECO:0000256" key="7">
    <source>
        <dbReference type="HAMAP-Rule" id="MF_01183"/>
    </source>
</evidence>
<dbReference type="InterPro" id="IPR015391">
    <property type="entry name" value="SurA_N"/>
</dbReference>